<dbReference type="InterPro" id="IPR001915">
    <property type="entry name" value="Peptidase_M48"/>
</dbReference>
<evidence type="ECO:0000256" key="3">
    <source>
        <dbReference type="ARBA" id="ARBA00022801"/>
    </source>
</evidence>
<organism evidence="9 10">
    <name type="scientific">Piscinibacter gummiphilus</name>
    <dbReference type="NCBI Taxonomy" id="946333"/>
    <lineage>
        <taxon>Bacteria</taxon>
        <taxon>Pseudomonadati</taxon>
        <taxon>Pseudomonadota</taxon>
        <taxon>Betaproteobacteria</taxon>
        <taxon>Burkholderiales</taxon>
        <taxon>Sphaerotilaceae</taxon>
        <taxon>Piscinibacter</taxon>
    </lineage>
</organism>
<evidence type="ECO:0000259" key="8">
    <source>
        <dbReference type="Pfam" id="PF01435"/>
    </source>
</evidence>
<dbReference type="PANTHER" id="PTHR22726:SF1">
    <property type="entry name" value="METALLOENDOPEPTIDASE OMA1, MITOCHONDRIAL"/>
    <property type="match status" value="1"/>
</dbReference>
<feature type="compositionally biased region" description="Basic and acidic residues" evidence="7">
    <location>
        <begin position="1"/>
        <end position="10"/>
    </location>
</feature>
<reference evidence="9 10" key="1">
    <citation type="submission" date="2023-10" db="EMBL/GenBank/DDBJ databases">
        <title>Bacteria for the degradation of biodegradable plastic PBAT(Polybutylene adipate terephthalate).</title>
        <authorList>
            <person name="Weon H.-Y."/>
            <person name="Yeon J."/>
        </authorList>
    </citation>
    <scope>NUCLEOTIDE SEQUENCE [LARGE SCALE GENOMIC DNA]</scope>
    <source>
        <strain evidence="9 10">SBD 7-3</strain>
    </source>
</reference>
<dbReference type="PROSITE" id="PS51318">
    <property type="entry name" value="TAT"/>
    <property type="match status" value="1"/>
</dbReference>
<comment type="similarity">
    <text evidence="6">Belongs to the peptidase M48 family.</text>
</comment>
<keyword evidence="10" id="KW-1185">Reference proteome</keyword>
<evidence type="ECO:0000256" key="5">
    <source>
        <dbReference type="ARBA" id="ARBA00023049"/>
    </source>
</evidence>
<dbReference type="CDD" id="cd07331">
    <property type="entry name" value="M48C_Oma1_like"/>
    <property type="match status" value="1"/>
</dbReference>
<dbReference type="EMBL" id="CP136336">
    <property type="protein sequence ID" value="WOB08485.1"/>
    <property type="molecule type" value="Genomic_DNA"/>
</dbReference>
<keyword evidence="5 6" id="KW-0482">Metalloprotease</keyword>
<feature type="domain" description="Peptidase M48" evidence="8">
    <location>
        <begin position="123"/>
        <end position="282"/>
    </location>
</feature>
<dbReference type="RefSeq" id="WP_316701251.1">
    <property type="nucleotide sequence ID" value="NZ_CP136336.1"/>
</dbReference>
<protein>
    <submittedName>
        <fullName evidence="9">M48 family metallopeptidase</fullName>
    </submittedName>
</protein>
<feature type="region of interest" description="Disordered" evidence="7">
    <location>
        <begin position="1"/>
        <end position="22"/>
    </location>
</feature>
<accession>A0ABZ0CU42</accession>
<dbReference type="Proteomes" id="UP001303946">
    <property type="component" value="Chromosome"/>
</dbReference>
<feature type="region of interest" description="Disordered" evidence="7">
    <location>
        <begin position="294"/>
        <end position="314"/>
    </location>
</feature>
<gene>
    <name evidence="9" type="ORF">RXV79_00185</name>
</gene>
<keyword evidence="2" id="KW-0479">Metal-binding</keyword>
<comment type="cofactor">
    <cofactor evidence="6">
        <name>Zn(2+)</name>
        <dbReference type="ChEBI" id="CHEBI:29105"/>
    </cofactor>
    <text evidence="6">Binds 1 zinc ion per subunit.</text>
</comment>
<evidence type="ECO:0000256" key="2">
    <source>
        <dbReference type="ARBA" id="ARBA00022723"/>
    </source>
</evidence>
<dbReference type="InterPro" id="IPR051156">
    <property type="entry name" value="Mito/Outer_Membr_Metalloprot"/>
</dbReference>
<evidence type="ECO:0000256" key="1">
    <source>
        <dbReference type="ARBA" id="ARBA00022670"/>
    </source>
</evidence>
<proteinExistence type="inferred from homology"/>
<name>A0ABZ0CU42_9BURK</name>
<evidence type="ECO:0000256" key="7">
    <source>
        <dbReference type="SAM" id="MobiDB-lite"/>
    </source>
</evidence>
<evidence type="ECO:0000313" key="10">
    <source>
        <dbReference type="Proteomes" id="UP001303946"/>
    </source>
</evidence>
<dbReference type="Pfam" id="PF01435">
    <property type="entry name" value="Peptidase_M48"/>
    <property type="match status" value="1"/>
</dbReference>
<keyword evidence="1 6" id="KW-0645">Protease</keyword>
<keyword evidence="4 6" id="KW-0862">Zinc</keyword>
<evidence type="ECO:0000256" key="4">
    <source>
        <dbReference type="ARBA" id="ARBA00022833"/>
    </source>
</evidence>
<evidence type="ECO:0000256" key="6">
    <source>
        <dbReference type="RuleBase" id="RU003983"/>
    </source>
</evidence>
<keyword evidence="3 6" id="KW-0378">Hydrolase</keyword>
<sequence>MTSHFRHDAELPEPPLSPEGHQQGCGCFLHRRRLFTGALAAGAGLAAMPAWAREGVEVGKESQFSKFVSADQIEGAAQSQYAAMKQQAAEKKALAPDNHPQVIRLRAIASRIIPFTDEWNPRAKSWKWEINLLGSQQINAFCMPGGKIAFYYGILQQLQLTDDEVAMVMGHEVAHALREHARERMGKTLATRGAIELGAAIFGLGNAGRMAADMGGQLLTLKFGREDESEADLVGMELAARAGYNPRAGVSLWNKMGQASKGAPPQFLSTHPSGPTRIRDIEMALPKVEGLYARAPKPEQRFEPPKAASAAAKG</sequence>
<dbReference type="InterPro" id="IPR006311">
    <property type="entry name" value="TAT_signal"/>
</dbReference>
<dbReference type="Gene3D" id="3.30.2010.10">
    <property type="entry name" value="Metalloproteases ('zincins'), catalytic domain"/>
    <property type="match status" value="1"/>
</dbReference>
<evidence type="ECO:0000313" key="9">
    <source>
        <dbReference type="EMBL" id="WOB08485.1"/>
    </source>
</evidence>
<dbReference type="PANTHER" id="PTHR22726">
    <property type="entry name" value="METALLOENDOPEPTIDASE OMA1"/>
    <property type="match status" value="1"/>
</dbReference>